<dbReference type="GO" id="GO:0000160">
    <property type="term" value="P:phosphorelay signal transduction system"/>
    <property type="evidence" value="ECO:0007669"/>
    <property type="project" value="UniProtKB-KW"/>
</dbReference>
<keyword evidence="2" id="KW-0932">Cytokinin signaling pathway</keyword>
<keyword evidence="12" id="KW-1185">Reference proteome</keyword>
<dbReference type="CDD" id="cd17581">
    <property type="entry name" value="REC_typeA_ARR"/>
    <property type="match status" value="1"/>
</dbReference>
<evidence type="ECO:0000256" key="4">
    <source>
        <dbReference type="ARBA" id="ARBA00023015"/>
    </source>
</evidence>
<dbReference type="OrthoDB" id="60033at2759"/>
<dbReference type="InterPro" id="IPR001789">
    <property type="entry name" value="Sig_transdc_resp-reg_receiver"/>
</dbReference>
<dbReference type="InterPro" id="IPR045279">
    <property type="entry name" value="ARR-like"/>
</dbReference>
<dbReference type="EMBL" id="CAMAPE010000041">
    <property type="protein sequence ID" value="CAH9102585.1"/>
    <property type="molecule type" value="Genomic_DNA"/>
</dbReference>
<evidence type="ECO:0000256" key="8">
    <source>
        <dbReference type="PROSITE-ProRule" id="PRU00169"/>
    </source>
</evidence>
<feature type="compositionally biased region" description="Basic residues" evidence="9">
    <location>
        <begin position="149"/>
        <end position="158"/>
    </location>
</feature>
<keyword evidence="3" id="KW-0902">Two-component regulatory system</keyword>
<organism evidence="11 12">
    <name type="scientific">Cuscuta europaea</name>
    <name type="common">European dodder</name>
    <dbReference type="NCBI Taxonomy" id="41803"/>
    <lineage>
        <taxon>Eukaryota</taxon>
        <taxon>Viridiplantae</taxon>
        <taxon>Streptophyta</taxon>
        <taxon>Embryophyta</taxon>
        <taxon>Tracheophyta</taxon>
        <taxon>Spermatophyta</taxon>
        <taxon>Magnoliopsida</taxon>
        <taxon>eudicotyledons</taxon>
        <taxon>Gunneridae</taxon>
        <taxon>Pentapetalae</taxon>
        <taxon>asterids</taxon>
        <taxon>lamiids</taxon>
        <taxon>Solanales</taxon>
        <taxon>Convolvulaceae</taxon>
        <taxon>Cuscuteae</taxon>
        <taxon>Cuscuta</taxon>
        <taxon>Cuscuta subgen. Cuscuta</taxon>
    </lineage>
</organism>
<evidence type="ECO:0000256" key="1">
    <source>
        <dbReference type="ARBA" id="ARBA00022553"/>
    </source>
</evidence>
<gene>
    <name evidence="11" type="ORF">CEURO_LOCUS15842</name>
</gene>
<evidence type="ECO:0000256" key="3">
    <source>
        <dbReference type="ARBA" id="ARBA00023012"/>
    </source>
</evidence>
<proteinExistence type="inferred from homology"/>
<evidence type="ECO:0000259" key="10">
    <source>
        <dbReference type="PROSITE" id="PS50110"/>
    </source>
</evidence>
<accession>A0A9P0ZKK1</accession>
<dbReference type="Gene3D" id="3.40.50.2300">
    <property type="match status" value="1"/>
</dbReference>
<evidence type="ECO:0000256" key="6">
    <source>
        <dbReference type="ARBA" id="ARBA00038244"/>
    </source>
</evidence>
<comment type="function">
    <text evidence="7">Functions as a response regulator involved in His-to-Asp phosphorelay signal transduction system. Phosphorylation of the Asp residue in the receiver domain activates the ability of the protein to promote the transcription of target genes. Type-A response regulators seem to act as negative regulators of the cytokinin signaling.</text>
</comment>
<dbReference type="GO" id="GO:0009736">
    <property type="term" value="P:cytokinin-activated signaling pathway"/>
    <property type="evidence" value="ECO:0007669"/>
    <property type="project" value="UniProtKB-KW"/>
</dbReference>
<dbReference type="PANTHER" id="PTHR43874">
    <property type="entry name" value="TWO-COMPONENT RESPONSE REGULATOR"/>
    <property type="match status" value="1"/>
</dbReference>
<dbReference type="Proteomes" id="UP001152484">
    <property type="component" value="Unassembled WGS sequence"/>
</dbReference>
<protein>
    <recommendedName>
        <fullName evidence="10">Response regulatory domain-containing protein</fullName>
    </recommendedName>
</protein>
<name>A0A9P0ZKK1_CUSEU</name>
<comment type="similarity">
    <text evidence="6">Belongs to the ARR family. Type-A subfamily.</text>
</comment>
<evidence type="ECO:0000256" key="7">
    <source>
        <dbReference type="ARBA" id="ARBA00043855"/>
    </source>
</evidence>
<dbReference type="Pfam" id="PF00072">
    <property type="entry name" value="Response_reg"/>
    <property type="match status" value="1"/>
</dbReference>
<dbReference type="PANTHER" id="PTHR43874:SF167">
    <property type="entry name" value="TWO-COMPONENT RESPONSE REGULATOR ARR9"/>
    <property type="match status" value="1"/>
</dbReference>
<evidence type="ECO:0000256" key="2">
    <source>
        <dbReference type="ARBA" id="ARBA00022864"/>
    </source>
</evidence>
<feature type="region of interest" description="Disordered" evidence="9">
    <location>
        <begin position="209"/>
        <end position="257"/>
    </location>
</feature>
<dbReference type="PROSITE" id="PS50110">
    <property type="entry name" value="RESPONSE_REGULATORY"/>
    <property type="match status" value="1"/>
</dbReference>
<dbReference type="SUPFAM" id="SSF52172">
    <property type="entry name" value="CheY-like"/>
    <property type="match status" value="1"/>
</dbReference>
<dbReference type="SMART" id="SM00448">
    <property type="entry name" value="REC"/>
    <property type="match status" value="1"/>
</dbReference>
<evidence type="ECO:0000313" key="11">
    <source>
        <dbReference type="EMBL" id="CAH9102585.1"/>
    </source>
</evidence>
<feature type="domain" description="Response regulatory" evidence="10">
    <location>
        <begin position="13"/>
        <end position="149"/>
    </location>
</feature>
<evidence type="ECO:0000256" key="5">
    <source>
        <dbReference type="ARBA" id="ARBA00023163"/>
    </source>
</evidence>
<keyword evidence="1 8" id="KW-0597">Phosphoprotein</keyword>
<evidence type="ECO:0000313" key="12">
    <source>
        <dbReference type="Proteomes" id="UP001152484"/>
    </source>
</evidence>
<feature type="region of interest" description="Disordered" evidence="9">
    <location>
        <begin position="149"/>
        <end position="176"/>
    </location>
</feature>
<keyword evidence="4" id="KW-0805">Transcription regulation</keyword>
<comment type="caution">
    <text evidence="11">The sequence shown here is derived from an EMBL/GenBank/DDBJ whole genome shotgun (WGS) entry which is preliminary data.</text>
</comment>
<feature type="modified residue" description="4-aspartylphosphate" evidence="8">
    <location>
        <position position="82"/>
    </location>
</feature>
<dbReference type="InterPro" id="IPR011006">
    <property type="entry name" value="CheY-like_superfamily"/>
</dbReference>
<dbReference type="AlphaFoldDB" id="A0A9P0ZKK1"/>
<reference evidence="11" key="1">
    <citation type="submission" date="2022-07" db="EMBL/GenBank/DDBJ databases">
        <authorList>
            <person name="Macas J."/>
            <person name="Novak P."/>
            <person name="Neumann P."/>
        </authorList>
    </citation>
    <scope>NUCLEOTIDE SEQUENCE</scope>
</reference>
<sequence length="288" mass="31996">MGMAAAVNPPQFHVLAVDDSLIDRKLVERLFITSSCQVTTVDSGIKALEFLGLAENGQPSPNQPSVLSDHNQEVDVNLIITDYCMPGMTGYDLLKRIKESAALRNIPVVIMSSENVPSRISRCLEEGAEEFFLKPVRLSDVDKLKPHMMKTRCQKHHKPEGPEEIDDNTLSANQAESESSVECVTAKDVQSLLMTQLPLLQQICPLKQPQPETEHHQPQTDTNNNNKNNNNNNSINSNKRKVIEEPAGRPRTRTNCPVAAERSMGEWEEHVAFNHTVTDSVIANTLLG</sequence>
<feature type="compositionally biased region" description="Low complexity" evidence="9">
    <location>
        <begin position="219"/>
        <end position="237"/>
    </location>
</feature>
<evidence type="ECO:0000256" key="9">
    <source>
        <dbReference type="SAM" id="MobiDB-lite"/>
    </source>
</evidence>
<keyword evidence="5" id="KW-0804">Transcription</keyword>